<feature type="non-terminal residue" evidence="1">
    <location>
        <position position="114"/>
    </location>
</feature>
<dbReference type="AlphaFoldDB" id="A0A318QHH7"/>
<comment type="caution">
    <text evidence="1">The sequence shown here is derived from an EMBL/GenBank/DDBJ whole genome shotgun (WGS) entry which is preliminary data.</text>
</comment>
<dbReference type="EMBL" id="NKTX01000188">
    <property type="protein sequence ID" value="PYD77364.1"/>
    <property type="molecule type" value="Genomic_DNA"/>
</dbReference>
<evidence type="ECO:0000313" key="2">
    <source>
        <dbReference type="Proteomes" id="UP000247417"/>
    </source>
</evidence>
<evidence type="ECO:0000313" key="1">
    <source>
        <dbReference type="EMBL" id="PYD77364.1"/>
    </source>
</evidence>
<proteinExistence type="predicted"/>
<protein>
    <recommendedName>
        <fullName evidence="3">Glycosyltransferase</fullName>
    </recommendedName>
</protein>
<accession>A0A318QHH7</accession>
<name>A0A318QHH7_9PROT</name>
<dbReference type="Proteomes" id="UP000247417">
    <property type="component" value="Unassembled WGS sequence"/>
</dbReference>
<organism evidence="1 2">
    <name type="scientific">Komagataeibacter oboediens</name>
    <dbReference type="NCBI Taxonomy" id="65958"/>
    <lineage>
        <taxon>Bacteria</taxon>
        <taxon>Pseudomonadati</taxon>
        <taxon>Pseudomonadota</taxon>
        <taxon>Alphaproteobacteria</taxon>
        <taxon>Acetobacterales</taxon>
        <taxon>Acetobacteraceae</taxon>
        <taxon>Komagataeibacter</taxon>
    </lineage>
</organism>
<sequence>MNPSQLHVVSVFSNNRRWRSRERLLRKFITHMQVSGVTLTLVEHVMGERDFVLDPHDPALAGVRLFQIRGDSRQENWLKEGLIRYGVSRLPPDAKYLAVIDADVFFQRHDWAIA</sequence>
<reference evidence="1 2" key="1">
    <citation type="submission" date="2017-07" db="EMBL/GenBank/DDBJ databases">
        <title>A draft genome sequence of Komagataeibacter oboediens LMG 18849.</title>
        <authorList>
            <person name="Skraban J."/>
            <person name="Cleenwerck I."/>
            <person name="Vandamme P."/>
            <person name="Trcek J."/>
        </authorList>
    </citation>
    <scope>NUCLEOTIDE SEQUENCE [LARGE SCALE GENOMIC DNA]</scope>
    <source>
        <strain evidence="1 2">LMG 18849</strain>
    </source>
</reference>
<gene>
    <name evidence="1" type="ORF">CFR80_18075</name>
</gene>
<evidence type="ECO:0008006" key="3">
    <source>
        <dbReference type="Google" id="ProtNLM"/>
    </source>
</evidence>